<dbReference type="Pfam" id="PF08281">
    <property type="entry name" value="Sigma70_r4_2"/>
    <property type="match status" value="1"/>
</dbReference>
<dbReference type="InterPro" id="IPR039425">
    <property type="entry name" value="RNA_pol_sigma-70-like"/>
</dbReference>
<comment type="caution">
    <text evidence="7">The sequence shown here is derived from an EMBL/GenBank/DDBJ whole genome shotgun (WGS) entry which is preliminary data.</text>
</comment>
<evidence type="ECO:0000259" key="6">
    <source>
        <dbReference type="Pfam" id="PF08281"/>
    </source>
</evidence>
<dbReference type="NCBIfam" id="TIGR02937">
    <property type="entry name" value="sigma70-ECF"/>
    <property type="match status" value="1"/>
</dbReference>
<dbReference type="InterPro" id="IPR013249">
    <property type="entry name" value="RNA_pol_sigma70_r4_t2"/>
</dbReference>
<dbReference type="PANTHER" id="PTHR43133">
    <property type="entry name" value="RNA POLYMERASE ECF-TYPE SIGMA FACTO"/>
    <property type="match status" value="1"/>
</dbReference>
<keyword evidence="2" id="KW-0805">Transcription regulation</keyword>
<evidence type="ECO:0000256" key="1">
    <source>
        <dbReference type="ARBA" id="ARBA00010641"/>
    </source>
</evidence>
<evidence type="ECO:0000256" key="4">
    <source>
        <dbReference type="ARBA" id="ARBA00023163"/>
    </source>
</evidence>
<dbReference type="Gene3D" id="1.10.10.10">
    <property type="entry name" value="Winged helix-like DNA-binding domain superfamily/Winged helix DNA-binding domain"/>
    <property type="match status" value="1"/>
</dbReference>
<dbReference type="GO" id="GO:0016987">
    <property type="term" value="F:sigma factor activity"/>
    <property type="evidence" value="ECO:0007669"/>
    <property type="project" value="UniProtKB-KW"/>
</dbReference>
<dbReference type="InterPro" id="IPR013325">
    <property type="entry name" value="RNA_pol_sigma_r2"/>
</dbReference>
<name>A0A315ZZQ8_9ACTN</name>
<comment type="similarity">
    <text evidence="1">Belongs to the sigma-70 factor family. ECF subfamily.</text>
</comment>
<keyword evidence="3" id="KW-0731">Sigma factor</keyword>
<protein>
    <submittedName>
        <fullName evidence="7">RNA polymerase sigma-70 factor (ECF subfamily)</fullName>
    </submittedName>
</protein>
<dbReference type="InterPro" id="IPR013324">
    <property type="entry name" value="RNA_pol_sigma_r3/r4-like"/>
</dbReference>
<dbReference type="RefSeq" id="WP_109775446.1">
    <property type="nucleotide sequence ID" value="NZ_QGDQ01000021.1"/>
</dbReference>
<dbReference type="SUPFAM" id="SSF88659">
    <property type="entry name" value="Sigma3 and sigma4 domains of RNA polymerase sigma factors"/>
    <property type="match status" value="1"/>
</dbReference>
<dbReference type="SUPFAM" id="SSF88946">
    <property type="entry name" value="Sigma2 domain of RNA polymerase sigma factors"/>
    <property type="match status" value="1"/>
</dbReference>
<evidence type="ECO:0000313" key="8">
    <source>
        <dbReference type="Proteomes" id="UP000245469"/>
    </source>
</evidence>
<dbReference type="InterPro" id="IPR036388">
    <property type="entry name" value="WH-like_DNA-bd_sf"/>
</dbReference>
<dbReference type="OrthoDB" id="4184921at2"/>
<evidence type="ECO:0000256" key="2">
    <source>
        <dbReference type="ARBA" id="ARBA00023015"/>
    </source>
</evidence>
<proteinExistence type="inferred from homology"/>
<dbReference type="Pfam" id="PF04542">
    <property type="entry name" value="Sigma70_r2"/>
    <property type="match status" value="1"/>
</dbReference>
<keyword evidence="8" id="KW-1185">Reference proteome</keyword>
<feature type="domain" description="RNA polymerase sigma factor 70 region 4 type 2" evidence="6">
    <location>
        <begin position="118"/>
        <end position="169"/>
    </location>
</feature>
<evidence type="ECO:0000313" key="7">
    <source>
        <dbReference type="EMBL" id="PWJ51146.1"/>
    </source>
</evidence>
<dbReference type="EMBL" id="QGDQ01000021">
    <property type="protein sequence ID" value="PWJ51146.1"/>
    <property type="molecule type" value="Genomic_DNA"/>
</dbReference>
<feature type="domain" description="RNA polymerase sigma-70 region 2" evidence="5">
    <location>
        <begin position="20"/>
        <end position="87"/>
    </location>
</feature>
<evidence type="ECO:0000256" key="3">
    <source>
        <dbReference type="ARBA" id="ARBA00023082"/>
    </source>
</evidence>
<dbReference type="InterPro" id="IPR014284">
    <property type="entry name" value="RNA_pol_sigma-70_dom"/>
</dbReference>
<dbReference type="GO" id="GO:0006352">
    <property type="term" value="P:DNA-templated transcription initiation"/>
    <property type="evidence" value="ECO:0007669"/>
    <property type="project" value="InterPro"/>
</dbReference>
<evidence type="ECO:0000259" key="5">
    <source>
        <dbReference type="Pfam" id="PF04542"/>
    </source>
</evidence>
<keyword evidence="4" id="KW-0804">Transcription</keyword>
<dbReference type="AlphaFoldDB" id="A0A315ZZQ8"/>
<sequence length="186" mass="20094">MSRTTRAVADGPSERLTAAVQAHGSDVLAYLQRRVRPTEDAADLLSEVFVIAWRKVDHLPAADEPLRMWLFVTARNVLANHVRGTRRADDLAAALRTQLAEQLRTQPAAASPSSSSVSVEEALDALPDAQRELVRLVHWEGFSIAEAAQMTDVTASTARSRYAAARATLAARLKPARPPVVVAVGP</sequence>
<dbReference type="PANTHER" id="PTHR43133:SF25">
    <property type="entry name" value="RNA POLYMERASE SIGMA FACTOR RFAY-RELATED"/>
    <property type="match status" value="1"/>
</dbReference>
<organism evidence="7 8">
    <name type="scientific">Quadrisphaera granulorum</name>
    <dbReference type="NCBI Taxonomy" id="317664"/>
    <lineage>
        <taxon>Bacteria</taxon>
        <taxon>Bacillati</taxon>
        <taxon>Actinomycetota</taxon>
        <taxon>Actinomycetes</taxon>
        <taxon>Kineosporiales</taxon>
        <taxon>Kineosporiaceae</taxon>
        <taxon>Quadrisphaera</taxon>
    </lineage>
</organism>
<dbReference type="GO" id="GO:0003677">
    <property type="term" value="F:DNA binding"/>
    <property type="evidence" value="ECO:0007669"/>
    <property type="project" value="InterPro"/>
</dbReference>
<dbReference type="InterPro" id="IPR007627">
    <property type="entry name" value="RNA_pol_sigma70_r2"/>
</dbReference>
<reference evidence="7 8" key="1">
    <citation type="submission" date="2018-03" db="EMBL/GenBank/DDBJ databases">
        <title>Genomic Encyclopedia of Archaeal and Bacterial Type Strains, Phase II (KMG-II): from individual species to whole genera.</title>
        <authorList>
            <person name="Goeker M."/>
        </authorList>
    </citation>
    <scope>NUCLEOTIDE SEQUENCE [LARGE SCALE GENOMIC DNA]</scope>
    <source>
        <strain evidence="7 8">DSM 44889</strain>
    </source>
</reference>
<dbReference type="Proteomes" id="UP000245469">
    <property type="component" value="Unassembled WGS sequence"/>
</dbReference>
<accession>A0A315ZZQ8</accession>
<dbReference type="Gene3D" id="1.10.1740.10">
    <property type="match status" value="1"/>
</dbReference>
<gene>
    <name evidence="7" type="ORF">BXY45_12123</name>
</gene>